<dbReference type="Proteomes" id="UP000324800">
    <property type="component" value="Unassembled WGS sequence"/>
</dbReference>
<evidence type="ECO:0000313" key="2">
    <source>
        <dbReference type="Proteomes" id="UP000324800"/>
    </source>
</evidence>
<name>A0A5J4VYB6_9EUKA</name>
<proteinExistence type="predicted"/>
<sequence length="123" mass="14289">MRMLKELNFVSVLLNGFGTGGGSEEENSDVIKYALLNFNTFIYSLQESELIKLQQQMNKEINEQLEEEGGNEEIQFWMFQSMKMNRDESLEAISVYQTTSGITKLFHTGEKILWQNVKSIFNF</sequence>
<accession>A0A5J4VYB6</accession>
<evidence type="ECO:0000313" key="1">
    <source>
        <dbReference type="EMBL" id="KAA6387343.1"/>
    </source>
</evidence>
<organism evidence="1 2">
    <name type="scientific">Streblomastix strix</name>
    <dbReference type="NCBI Taxonomy" id="222440"/>
    <lineage>
        <taxon>Eukaryota</taxon>
        <taxon>Metamonada</taxon>
        <taxon>Preaxostyla</taxon>
        <taxon>Oxymonadida</taxon>
        <taxon>Streblomastigidae</taxon>
        <taxon>Streblomastix</taxon>
    </lineage>
</organism>
<dbReference type="AlphaFoldDB" id="A0A5J4VYB6"/>
<gene>
    <name evidence="1" type="ORF">EZS28_017131</name>
</gene>
<protein>
    <submittedName>
        <fullName evidence="1">Uncharacterized protein</fullName>
    </submittedName>
</protein>
<reference evidence="1 2" key="1">
    <citation type="submission" date="2019-03" db="EMBL/GenBank/DDBJ databases">
        <title>Single cell metagenomics reveals metabolic interactions within the superorganism composed of flagellate Streblomastix strix and complex community of Bacteroidetes bacteria on its surface.</title>
        <authorList>
            <person name="Treitli S.C."/>
            <person name="Kolisko M."/>
            <person name="Husnik F."/>
            <person name="Keeling P."/>
            <person name="Hampl V."/>
        </authorList>
    </citation>
    <scope>NUCLEOTIDE SEQUENCE [LARGE SCALE GENOMIC DNA]</scope>
    <source>
        <strain evidence="1">ST1C</strain>
    </source>
</reference>
<comment type="caution">
    <text evidence="1">The sequence shown here is derived from an EMBL/GenBank/DDBJ whole genome shotgun (WGS) entry which is preliminary data.</text>
</comment>
<dbReference type="EMBL" id="SNRW01004413">
    <property type="protein sequence ID" value="KAA6387343.1"/>
    <property type="molecule type" value="Genomic_DNA"/>
</dbReference>